<accession>A0A8S0WKK1</accession>
<dbReference type="GO" id="GO:0005789">
    <property type="term" value="C:endoplasmic reticulum membrane"/>
    <property type="evidence" value="ECO:0007669"/>
    <property type="project" value="UniProtKB-SubCell"/>
</dbReference>
<evidence type="ECO:0000256" key="1">
    <source>
        <dbReference type="ARBA" id="ARBA00004406"/>
    </source>
</evidence>
<dbReference type="EMBL" id="CACVBS010000046">
    <property type="protein sequence ID" value="CAA7264677.1"/>
    <property type="molecule type" value="Genomic_DNA"/>
</dbReference>
<keyword evidence="6" id="KW-0472">Membrane</keyword>
<keyword evidence="10" id="KW-1185">Reference proteome</keyword>
<dbReference type="PANTHER" id="PTHR13254:SF0">
    <property type="entry name" value="GOLGIN SUBFAMILY A MEMBER 7_ERF4 DOMAIN-CONTAINING PROTEIN"/>
    <property type="match status" value="1"/>
</dbReference>
<evidence type="ECO:0000256" key="6">
    <source>
        <dbReference type="ARBA" id="ARBA00023136"/>
    </source>
</evidence>
<feature type="domain" description="Golgin subfamily A member 7/ERF4" evidence="8">
    <location>
        <begin position="330"/>
        <end position="442"/>
    </location>
</feature>
<comment type="caution">
    <text evidence="9">The sequence shown here is derived from an EMBL/GenBank/DDBJ whole genome shotgun (WGS) entry which is preliminary data.</text>
</comment>
<protein>
    <recommendedName>
        <fullName evidence="4">Ras modification protein ERF4</fullName>
    </recommendedName>
</protein>
<dbReference type="Pfam" id="PF10256">
    <property type="entry name" value="Erf4"/>
    <property type="match status" value="1"/>
</dbReference>
<organism evidence="9 10">
    <name type="scientific">Cyclocybe aegerita</name>
    <name type="common">Black poplar mushroom</name>
    <name type="synonym">Agrocybe aegerita</name>
    <dbReference type="NCBI Taxonomy" id="1973307"/>
    <lineage>
        <taxon>Eukaryota</taxon>
        <taxon>Fungi</taxon>
        <taxon>Dikarya</taxon>
        <taxon>Basidiomycota</taxon>
        <taxon>Agaricomycotina</taxon>
        <taxon>Agaricomycetes</taxon>
        <taxon>Agaricomycetidae</taxon>
        <taxon>Agaricales</taxon>
        <taxon>Agaricineae</taxon>
        <taxon>Bolbitiaceae</taxon>
        <taxon>Cyclocybe</taxon>
    </lineage>
</organism>
<gene>
    <name evidence="9" type="ORF">AAE3_LOCUS7236</name>
</gene>
<comment type="similarity">
    <text evidence="2">Belongs to the ERF4 family.</text>
</comment>
<name>A0A8S0WKK1_CYCAE</name>
<dbReference type="InterPro" id="IPR019383">
    <property type="entry name" value="Golgin_A_7/ERF4"/>
</dbReference>
<evidence type="ECO:0000313" key="9">
    <source>
        <dbReference type="EMBL" id="CAA7264677.1"/>
    </source>
</evidence>
<feature type="region of interest" description="Disordered" evidence="7">
    <location>
        <begin position="223"/>
        <end position="244"/>
    </location>
</feature>
<evidence type="ECO:0000256" key="7">
    <source>
        <dbReference type="SAM" id="MobiDB-lite"/>
    </source>
</evidence>
<dbReference type="GO" id="GO:0006612">
    <property type="term" value="P:protein targeting to membrane"/>
    <property type="evidence" value="ECO:0007669"/>
    <property type="project" value="TreeGrafter"/>
</dbReference>
<dbReference type="PANTHER" id="PTHR13254">
    <property type="entry name" value="GOLGI AUTOANTIGEN, GOLGIN SUBFAMILY A, 7"/>
    <property type="match status" value="1"/>
</dbReference>
<evidence type="ECO:0000259" key="8">
    <source>
        <dbReference type="Pfam" id="PF10256"/>
    </source>
</evidence>
<evidence type="ECO:0000313" key="10">
    <source>
        <dbReference type="Proteomes" id="UP000467700"/>
    </source>
</evidence>
<dbReference type="AlphaFoldDB" id="A0A8S0WKK1"/>
<sequence>MSSAAGASPSGSASFHPVSHDEHKAPLVNSSNTLPPSAPHPLTPPSVEVLPTVLPQPPTAVDYATRDTDAPMGLSARSDTQITTTVEGQDVDASMTVEGEFVSNTMAEETLVEGDPEEVLVRKIAHVKGPSSSSFGFPPRENPLEQVLEAPPSTQHGSAEGESTTTITTTATATHWNPLHPLGQETTEKEDDHIYHDKDKTVIVEEDEDDIVDSKGRLMFPDETKETTQTPGGILRPSPAASRRASHLRLDLKPPSPQPWDHIDPPLDNNLKAIAGYYSPGTTKFRTLQSAGGPRPMIPKSSYYFGPPPPDSAYGTAPTGQIGVHHPREILRVERDYTGGELIQFAPIYPLELENRITPTQFLESINAINEILISAHSLRHSFLDNVLAVFSLQLSTLFKKPHWEKELERLRRLIDDLNAEMYNPVGLNILWPRNVAFLYLEIEYY</sequence>
<proteinExistence type="inferred from homology"/>
<keyword evidence="5" id="KW-0256">Endoplasmic reticulum</keyword>
<dbReference type="InterPro" id="IPR051371">
    <property type="entry name" value="Ras_palmitoyltransferase"/>
</dbReference>
<feature type="compositionally biased region" description="Low complexity" evidence="7">
    <location>
        <begin position="1"/>
        <end position="14"/>
    </location>
</feature>
<evidence type="ECO:0000256" key="2">
    <source>
        <dbReference type="ARBA" id="ARBA00007732"/>
    </source>
</evidence>
<reference evidence="9 10" key="1">
    <citation type="submission" date="2020-01" db="EMBL/GenBank/DDBJ databases">
        <authorList>
            <person name="Gupta K D."/>
        </authorList>
    </citation>
    <scope>NUCLEOTIDE SEQUENCE [LARGE SCALE GENOMIC DNA]</scope>
</reference>
<dbReference type="OrthoDB" id="2190159at2759"/>
<dbReference type="GO" id="GO:0031211">
    <property type="term" value="C:endoplasmic reticulum palmitoyltransferase complex"/>
    <property type="evidence" value="ECO:0007669"/>
    <property type="project" value="TreeGrafter"/>
</dbReference>
<comment type="subcellular location">
    <subcellularLocation>
        <location evidence="1">Endoplasmic reticulum membrane</location>
        <topology evidence="1">Peripheral membrane protein</topology>
    </subcellularLocation>
</comment>
<feature type="region of interest" description="Disordered" evidence="7">
    <location>
        <begin position="1"/>
        <end position="54"/>
    </location>
</feature>
<dbReference type="Proteomes" id="UP000467700">
    <property type="component" value="Unassembled WGS sequence"/>
</dbReference>
<comment type="subunit">
    <text evidence="3">Interacts with ERF2.</text>
</comment>
<evidence type="ECO:0000256" key="3">
    <source>
        <dbReference type="ARBA" id="ARBA00011396"/>
    </source>
</evidence>
<evidence type="ECO:0000256" key="4">
    <source>
        <dbReference type="ARBA" id="ARBA00018463"/>
    </source>
</evidence>
<evidence type="ECO:0000256" key="5">
    <source>
        <dbReference type="ARBA" id="ARBA00022824"/>
    </source>
</evidence>